<reference evidence="2 3" key="1">
    <citation type="journal article" date="2023" name="Microorganisms">
        <title>Thiorhodovibrio frisius and Trv. litoralis spp. nov., Two Novel Members from a Clade of Fastidious Purple Sulfur Bacteria That Exhibit Unique Red-Shifted Light-Harvesting Capabilities.</title>
        <authorList>
            <person name="Methner A."/>
            <person name="Kuzyk S.B."/>
            <person name="Petersen J."/>
            <person name="Bauer S."/>
            <person name="Brinkmann H."/>
            <person name="Sichau K."/>
            <person name="Wanner G."/>
            <person name="Wolf J."/>
            <person name="Neumann-Schaal M."/>
            <person name="Henke P."/>
            <person name="Tank M."/>
            <person name="Sproer C."/>
            <person name="Bunk B."/>
            <person name="Overmann J."/>
        </authorList>
    </citation>
    <scope>NUCLEOTIDE SEQUENCE [LARGE SCALE GENOMIC DNA]</scope>
    <source>
        <strain evidence="2 3">DSM 6702</strain>
    </source>
</reference>
<evidence type="ECO:0000313" key="2">
    <source>
        <dbReference type="EMBL" id="WPL15983.1"/>
    </source>
</evidence>
<name>A0ABZ0S4N1_9GAMM</name>
<feature type="compositionally biased region" description="Basic and acidic residues" evidence="1">
    <location>
        <begin position="83"/>
        <end position="96"/>
    </location>
</feature>
<keyword evidence="3" id="KW-1185">Reference proteome</keyword>
<gene>
    <name evidence="2" type="ORF">Thiowin_00913</name>
</gene>
<organism evidence="2 3">
    <name type="scientific">Thiorhodovibrio winogradskyi</name>
    <dbReference type="NCBI Taxonomy" id="77007"/>
    <lineage>
        <taxon>Bacteria</taxon>
        <taxon>Pseudomonadati</taxon>
        <taxon>Pseudomonadota</taxon>
        <taxon>Gammaproteobacteria</taxon>
        <taxon>Chromatiales</taxon>
        <taxon>Chromatiaceae</taxon>
        <taxon>Thiorhodovibrio</taxon>
    </lineage>
</organism>
<proteinExistence type="predicted"/>
<sequence>MTALEIMDAACVSAEGRSFQAGCSSGDLAIGAVFHHRGAVYAKSDSTSEALPPQSDLAHFLFHSSLSQEQREDIPERFHERAAITEFDGGCRDPKPNETPGG</sequence>
<accession>A0ABZ0S4N1</accession>
<dbReference type="Proteomes" id="UP001432180">
    <property type="component" value="Chromosome"/>
</dbReference>
<feature type="region of interest" description="Disordered" evidence="1">
    <location>
        <begin position="83"/>
        <end position="102"/>
    </location>
</feature>
<evidence type="ECO:0000313" key="3">
    <source>
        <dbReference type="Proteomes" id="UP001432180"/>
    </source>
</evidence>
<protein>
    <submittedName>
        <fullName evidence="2">Uncharacterized protein</fullName>
    </submittedName>
</protein>
<evidence type="ECO:0000256" key="1">
    <source>
        <dbReference type="SAM" id="MobiDB-lite"/>
    </source>
</evidence>
<dbReference type="EMBL" id="CP121472">
    <property type="protein sequence ID" value="WPL15983.1"/>
    <property type="molecule type" value="Genomic_DNA"/>
</dbReference>